<dbReference type="Gene3D" id="3.30.70.1440">
    <property type="entry name" value="Multidrug efflux transporter AcrB pore domain"/>
    <property type="match status" value="1"/>
</dbReference>
<dbReference type="InterPro" id="IPR001036">
    <property type="entry name" value="Acrflvin-R"/>
</dbReference>
<keyword evidence="4" id="KW-1003">Cell membrane</keyword>
<comment type="subcellular location">
    <subcellularLocation>
        <location evidence="1 9">Cell inner membrane</location>
        <topology evidence="1 9">Multi-pass membrane protein</topology>
    </subcellularLocation>
</comment>
<evidence type="ECO:0000256" key="1">
    <source>
        <dbReference type="ARBA" id="ARBA00004429"/>
    </source>
</evidence>
<dbReference type="NCBIfam" id="NF000282">
    <property type="entry name" value="RND_permease_1"/>
    <property type="match status" value="1"/>
</dbReference>
<dbReference type="SUPFAM" id="SSF82714">
    <property type="entry name" value="Multidrug efflux transporter AcrB TolC docking domain, DN and DC subdomains"/>
    <property type="match status" value="2"/>
</dbReference>
<feature type="transmembrane region" description="Helical" evidence="9">
    <location>
        <begin position="965"/>
        <end position="986"/>
    </location>
</feature>
<dbReference type="PRINTS" id="PR00702">
    <property type="entry name" value="ACRIFLAVINRP"/>
</dbReference>
<evidence type="ECO:0000256" key="7">
    <source>
        <dbReference type="ARBA" id="ARBA00022989"/>
    </source>
</evidence>
<keyword evidence="3 9" id="KW-0813">Transport</keyword>
<evidence type="ECO:0000256" key="4">
    <source>
        <dbReference type="ARBA" id="ARBA00022475"/>
    </source>
</evidence>
<feature type="transmembrane region" description="Helical" evidence="9">
    <location>
        <begin position="12"/>
        <end position="33"/>
    </location>
</feature>
<comment type="caution">
    <text evidence="10">The sequence shown here is derived from an EMBL/GenBank/DDBJ whole genome shotgun (WGS) entry which is preliminary data.</text>
</comment>
<feature type="transmembrane region" description="Helical" evidence="9">
    <location>
        <begin position="438"/>
        <end position="459"/>
    </location>
</feature>
<dbReference type="Gene3D" id="3.30.2090.10">
    <property type="entry name" value="Multidrug efflux transporter AcrB TolC docking domain, DN and DC subdomains"/>
    <property type="match status" value="2"/>
</dbReference>
<evidence type="ECO:0000256" key="2">
    <source>
        <dbReference type="ARBA" id="ARBA00010942"/>
    </source>
</evidence>
<dbReference type="Gene3D" id="3.30.70.1430">
    <property type="entry name" value="Multidrug efflux transporter AcrB pore domain"/>
    <property type="match status" value="2"/>
</dbReference>
<dbReference type="EMBL" id="JAQQKW010000011">
    <property type="protein sequence ID" value="MDC7695737.1"/>
    <property type="molecule type" value="Genomic_DNA"/>
</dbReference>
<name>A0ABT5IHQ4_9CAUL</name>
<dbReference type="Gene3D" id="3.30.70.1320">
    <property type="entry name" value="Multidrug efflux transporter AcrB pore domain like"/>
    <property type="match status" value="1"/>
</dbReference>
<accession>A0ABT5IHQ4</accession>
<evidence type="ECO:0000256" key="8">
    <source>
        <dbReference type="ARBA" id="ARBA00023136"/>
    </source>
</evidence>
<evidence type="ECO:0000313" key="11">
    <source>
        <dbReference type="Proteomes" id="UP001216595"/>
    </source>
</evidence>
<protein>
    <recommendedName>
        <fullName evidence="9">Efflux pump membrane transporter</fullName>
    </recommendedName>
</protein>
<feature type="transmembrane region" description="Helical" evidence="9">
    <location>
        <begin position="895"/>
        <end position="915"/>
    </location>
</feature>
<organism evidence="10 11">
    <name type="scientific">Asticcacaulis currens</name>
    <dbReference type="NCBI Taxonomy" id="2984210"/>
    <lineage>
        <taxon>Bacteria</taxon>
        <taxon>Pseudomonadati</taxon>
        <taxon>Pseudomonadota</taxon>
        <taxon>Alphaproteobacteria</taxon>
        <taxon>Caulobacterales</taxon>
        <taxon>Caulobacteraceae</taxon>
        <taxon>Asticcacaulis</taxon>
    </lineage>
</organism>
<feature type="transmembrane region" description="Helical" evidence="9">
    <location>
        <begin position="921"/>
        <end position="944"/>
    </location>
</feature>
<dbReference type="Gene3D" id="1.20.1640.10">
    <property type="entry name" value="Multidrug efflux transporter AcrB transmembrane domain"/>
    <property type="match status" value="2"/>
</dbReference>
<dbReference type="PANTHER" id="PTHR32063:SF13">
    <property type="entry name" value="MULTIDRUG EFFLUX PUMP SUBUNIT ACRB-RELATED"/>
    <property type="match status" value="1"/>
</dbReference>
<dbReference type="NCBIfam" id="TIGR00915">
    <property type="entry name" value="2A0602"/>
    <property type="match status" value="1"/>
</dbReference>
<keyword evidence="8 9" id="KW-0472">Membrane</keyword>
<keyword evidence="7 9" id="KW-1133">Transmembrane helix</keyword>
<dbReference type="InterPro" id="IPR004764">
    <property type="entry name" value="MdtF-like"/>
</dbReference>
<dbReference type="InterPro" id="IPR027463">
    <property type="entry name" value="AcrB_DN_DC_subdom"/>
</dbReference>
<evidence type="ECO:0000256" key="5">
    <source>
        <dbReference type="ARBA" id="ARBA00022519"/>
    </source>
</evidence>
<feature type="transmembrane region" description="Helical" evidence="9">
    <location>
        <begin position="871"/>
        <end position="888"/>
    </location>
</feature>
<sequence length="1058" mass="113703">MISRFFIHRPIFAWVVAIVIMMAGLLSIANLPIAQYPQIALPQVSVSAFYPGASAKTVEDSVTQIVEQQMKGIDGLLYMNSTSDSSGAATITLTFKAGTNPDIAQVQVQNKLQSATPLLPQEVQQQGLTVAKATSSFLMVVGLYSEDPNVSEHDLGDYMSSTLVDQLSRVDGVGTIQNFGAQYAMRIWLDPAKLTSYSLTPTDVMNAIRAQNTQVSAGQLGGLPAVKGTVLNATITAQSRLTRIEQFRNIILKNTAGGAVVKLEDVARVELGAQQYTGAVKFNGREATGVAISLATGANALNTANAVKAKMVELEKNFPKGYRYVVPFDTTPFIELSIHEVVKTLIEAVVLVFVVMFLFLQNWRATIIPTIAVPVVLLGTFGVLAAFGYSINTLTLFGLVLAIGLLVDDAIVVVENVERVMHDEKLPPMAATIKSMEEITGALIGIALVLSAVFIPMAFFGGSQGVIYRQFSITIVSAMALSVVVALILTPALCATLLKASDADHSQKKGFFGWFNRNFDRMANGYRNTVGKILNQGGRYMIVFAVIVGLMAFLFTRIPTSFLPDEDQGILFTLVQLPPGATDERTGQVMDQVGAHFAKDSAVESAFTVSGFSFAGIGQNAGMAFVRLKPFEERKSADMKAPAVAGRAMGAFSQFRDAMAFAIIPPAVSELGNSSGFDLQLKDVGGLGHEALLNARNQVLGMAAQNPSLMAVRPNGMEDTPELKLDIDQVAAGAMGVSLSDVNATLSTAMGGAYVNDFIDRNRVKKVFVQADAPFRMKPEDLNQWYVRNAQGQMVPMSAFTTAHWAYGSPRLERYNGAPSMNIQGMAAPGKSSGQAMAEMEKIIAQLPPGISYEWTGLSLQEKQSGAQAPMLYALSIFVVFILLAALYESWSIPVAIVMVIPLGVLGALIATLLRGLSNDIYLQVALLTIIGLSAKNAILIVEFAKHNHESGMNLIDATLQAARVRLRPIIMTSMAFTFGILPLFFANGAGSGSQNAIGTGLVGGILSATFLAVFFIPLFFVIIEKMFKADEKHLKTLAAEREALAALEQSRHNREDH</sequence>
<evidence type="ECO:0000256" key="9">
    <source>
        <dbReference type="RuleBase" id="RU364070"/>
    </source>
</evidence>
<dbReference type="Proteomes" id="UP001216595">
    <property type="component" value="Unassembled WGS sequence"/>
</dbReference>
<gene>
    <name evidence="10" type="ORF">PQU94_15780</name>
</gene>
<keyword evidence="6 9" id="KW-0812">Transmembrane</keyword>
<feature type="transmembrane region" description="Helical" evidence="9">
    <location>
        <begin position="998"/>
        <end position="1024"/>
    </location>
</feature>
<keyword evidence="5 9" id="KW-0997">Cell inner membrane</keyword>
<keyword evidence="11" id="KW-1185">Reference proteome</keyword>
<comment type="similarity">
    <text evidence="2 9">Belongs to the resistance-nodulation-cell division (RND) (TC 2.A.6) family.</text>
</comment>
<feature type="transmembrane region" description="Helical" evidence="9">
    <location>
        <begin position="395"/>
        <end position="417"/>
    </location>
</feature>
<proteinExistence type="inferred from homology"/>
<feature type="transmembrane region" description="Helical" evidence="9">
    <location>
        <begin position="471"/>
        <end position="498"/>
    </location>
</feature>
<feature type="transmembrane region" description="Helical" evidence="9">
    <location>
        <begin position="540"/>
        <end position="558"/>
    </location>
</feature>
<feature type="transmembrane region" description="Helical" evidence="9">
    <location>
        <begin position="341"/>
        <end position="360"/>
    </location>
</feature>
<evidence type="ECO:0000313" key="10">
    <source>
        <dbReference type="EMBL" id="MDC7695737.1"/>
    </source>
</evidence>
<evidence type="ECO:0000256" key="3">
    <source>
        <dbReference type="ARBA" id="ARBA00022448"/>
    </source>
</evidence>
<dbReference type="PANTHER" id="PTHR32063">
    <property type="match status" value="1"/>
</dbReference>
<dbReference type="SUPFAM" id="SSF82866">
    <property type="entry name" value="Multidrug efflux transporter AcrB transmembrane domain"/>
    <property type="match status" value="2"/>
</dbReference>
<reference evidence="10 11" key="1">
    <citation type="submission" date="2023-01" db="EMBL/GenBank/DDBJ databases">
        <title>Novel species of the genus Asticcacaulis isolated from rivers.</title>
        <authorList>
            <person name="Lu H."/>
        </authorList>
    </citation>
    <scope>NUCLEOTIDE SEQUENCE [LARGE SCALE GENOMIC DNA]</scope>
    <source>
        <strain evidence="10 11">DXS10W</strain>
    </source>
</reference>
<dbReference type="SUPFAM" id="SSF82693">
    <property type="entry name" value="Multidrug efflux transporter AcrB pore domain, PN1, PN2, PC1 and PC2 subdomains"/>
    <property type="match status" value="4"/>
</dbReference>
<feature type="transmembrane region" description="Helical" evidence="9">
    <location>
        <begin position="367"/>
        <end position="389"/>
    </location>
</feature>
<dbReference type="RefSeq" id="WP_272742397.1">
    <property type="nucleotide sequence ID" value="NZ_JAQQKW010000011.1"/>
</dbReference>
<dbReference type="Pfam" id="PF00873">
    <property type="entry name" value="ACR_tran"/>
    <property type="match status" value="1"/>
</dbReference>
<evidence type="ECO:0000256" key="6">
    <source>
        <dbReference type="ARBA" id="ARBA00022692"/>
    </source>
</evidence>